<gene>
    <name evidence="2" type="ORF">I6N95_18715</name>
</gene>
<name>A0A940PED5_9ENTE</name>
<dbReference type="InterPro" id="IPR018580">
    <property type="entry name" value="Uncharacterised_YfhO"/>
</dbReference>
<feature type="transmembrane region" description="Helical" evidence="1">
    <location>
        <begin position="413"/>
        <end position="432"/>
    </location>
</feature>
<feature type="transmembrane region" description="Helical" evidence="1">
    <location>
        <begin position="291"/>
        <end position="312"/>
    </location>
</feature>
<dbReference type="PANTHER" id="PTHR38454">
    <property type="entry name" value="INTEGRAL MEMBRANE PROTEIN-RELATED"/>
    <property type="match status" value="1"/>
</dbReference>
<reference evidence="2" key="1">
    <citation type="submission" date="2020-12" db="EMBL/GenBank/DDBJ databases">
        <title>Vagococcus allomyrinae sp. nov. and Enterococcus lavae sp. nov., isolated from the larvae of Allomyrina dichotoma.</title>
        <authorList>
            <person name="Lee S.D."/>
        </authorList>
    </citation>
    <scope>NUCLEOTIDE SEQUENCE</scope>
    <source>
        <strain evidence="2">BWB3-3</strain>
    </source>
</reference>
<feature type="transmembrane region" description="Helical" evidence="1">
    <location>
        <begin position="324"/>
        <end position="347"/>
    </location>
</feature>
<feature type="transmembrane region" description="Helical" evidence="1">
    <location>
        <begin position="382"/>
        <end position="401"/>
    </location>
</feature>
<organism evidence="2 3">
    <name type="scientific">Vagococcus allomyrinae</name>
    <dbReference type="NCBI Taxonomy" id="2794353"/>
    <lineage>
        <taxon>Bacteria</taxon>
        <taxon>Bacillati</taxon>
        <taxon>Bacillota</taxon>
        <taxon>Bacilli</taxon>
        <taxon>Lactobacillales</taxon>
        <taxon>Enterococcaceae</taxon>
        <taxon>Vagococcus</taxon>
    </lineage>
</organism>
<dbReference type="Pfam" id="PF09586">
    <property type="entry name" value="YfhO"/>
    <property type="match status" value="1"/>
</dbReference>
<feature type="transmembrane region" description="Helical" evidence="1">
    <location>
        <begin position="135"/>
        <end position="153"/>
    </location>
</feature>
<evidence type="ECO:0000313" key="3">
    <source>
        <dbReference type="Proteomes" id="UP000674938"/>
    </source>
</evidence>
<keyword evidence="1" id="KW-0472">Membrane</keyword>
<keyword evidence="3" id="KW-1185">Reference proteome</keyword>
<feature type="transmembrane region" description="Helical" evidence="1">
    <location>
        <begin position="110"/>
        <end position="129"/>
    </location>
</feature>
<dbReference type="RefSeq" id="WP_209530867.1">
    <property type="nucleotide sequence ID" value="NZ_JAEEGA010000014.1"/>
</dbReference>
<proteinExistence type="predicted"/>
<keyword evidence="1" id="KW-0812">Transmembrane</keyword>
<feature type="transmembrane region" description="Helical" evidence="1">
    <location>
        <begin position="228"/>
        <end position="252"/>
    </location>
</feature>
<feature type="transmembrane region" description="Helical" evidence="1">
    <location>
        <begin position="353"/>
        <end position="373"/>
    </location>
</feature>
<comment type="caution">
    <text evidence="2">The sequence shown here is derived from an EMBL/GenBank/DDBJ whole genome shotgun (WGS) entry which is preliminary data.</text>
</comment>
<feature type="transmembrane region" description="Helical" evidence="1">
    <location>
        <begin position="453"/>
        <end position="475"/>
    </location>
</feature>
<feature type="transmembrane region" description="Helical" evidence="1">
    <location>
        <begin position="186"/>
        <end position="216"/>
    </location>
</feature>
<feature type="transmembrane region" description="Helical" evidence="1">
    <location>
        <begin position="82"/>
        <end position="101"/>
    </location>
</feature>
<evidence type="ECO:0000256" key="1">
    <source>
        <dbReference type="SAM" id="Phobius"/>
    </source>
</evidence>
<evidence type="ECO:0000313" key="2">
    <source>
        <dbReference type="EMBL" id="MBP1043052.1"/>
    </source>
</evidence>
<feature type="transmembrane region" description="Helical" evidence="1">
    <location>
        <begin position="15"/>
        <end position="38"/>
    </location>
</feature>
<feature type="transmembrane region" description="Helical" evidence="1">
    <location>
        <begin position="850"/>
        <end position="870"/>
    </location>
</feature>
<dbReference type="AlphaFoldDB" id="A0A940PED5"/>
<dbReference type="EMBL" id="JAEEGA010000014">
    <property type="protein sequence ID" value="MBP1043052.1"/>
    <property type="molecule type" value="Genomic_DNA"/>
</dbReference>
<protein>
    <submittedName>
        <fullName evidence="2">YfhO family protein</fullName>
    </submittedName>
</protein>
<dbReference type="PANTHER" id="PTHR38454:SF1">
    <property type="entry name" value="INTEGRAL MEMBRANE PROTEIN"/>
    <property type="match status" value="1"/>
</dbReference>
<dbReference type="Proteomes" id="UP000674938">
    <property type="component" value="Unassembled WGS sequence"/>
</dbReference>
<sequence length="896" mass="102067">MKEKLHALLKKEKRYGLAAFLIPVIIMAICYAMIGIYWGSDRSVLASDAFSQFSNFHASFNNVLHGKQSIFYSWNASLGLNYYALISYYLGGIFTPLVFFFKNSQMPDALYLLTLIKIGSASLAFWHYAKNTFKINKWSHVALAVGYSLMSFITAHSELIMWLDTFVYLPLIFLGINNIIDKRKPLLLFVAYFLLFISNFYFGFMVGILSFMYFWARTATDWQKNKRAISHYLTTSFLAGIASMVMILPTVLDLRSNGETLSEITKWKTEATAFWDIVVKNMVGVYDTTKYGSIPFIYVGLLPLIFCVFYFVSRKIPLKNKVAYGLIFAIITASFYLVPLNLFWHGMHAPNMFLFRYSFTFSFLILMLAGYGLEQFTKDDSAVFTSSTIVLIGIFIMAYAVRSKDSYDFLTDRNFLVTILFLLLYLVGIIFYQFYHPYKDKKTSRLQSHQLALLLLILVSFEATINTHAMLNGILEDWRYASRSLYEDPYKDYSDAIDTVKEKDTGTFYRMETLDPVSSNDSINYGFSGISMFSSIRNRNASSVMNDLGFRSRGTGLNIRYPNNTLLMDSLFGIKYNHAKLNPQKFGFERTYQNESYQMYQNKHAMSLGVLTDQEIYTVKFPANDNLAAQTNLVNQLAGTEETFFTFATPTITTTTNTTLTESNGNITFAEIEPNIAKVVNWEIEVPANKQAYLSLFPTNFGELKSSTAEITVGGQSWKTQIDITGQYYNLGYYQENTIVTFSVAFYGTTSLTLMKPPVILLDIPSYEKAFTAINQRDVPFNVKGRTATAQVEATEDDQVLMTTIPYDKGWTAYVDGKKVEIKPLKKAFITLPLTKGKHDIKLSFLPQGFIIGLLCLIISLIIFSGYLYLLKRSANTVIKTTPKKRSRKKAVETLE</sequence>
<accession>A0A940PED5</accession>
<keyword evidence="1" id="KW-1133">Transmembrane helix</keyword>